<organism evidence="1 2">
    <name type="scientific">Pseudozobellia thermophila</name>
    <dbReference type="NCBI Taxonomy" id="192903"/>
    <lineage>
        <taxon>Bacteria</taxon>
        <taxon>Pseudomonadati</taxon>
        <taxon>Bacteroidota</taxon>
        <taxon>Flavobacteriia</taxon>
        <taxon>Flavobacteriales</taxon>
        <taxon>Flavobacteriaceae</taxon>
        <taxon>Pseudozobellia</taxon>
    </lineage>
</organism>
<reference evidence="2" key="1">
    <citation type="submission" date="2016-11" db="EMBL/GenBank/DDBJ databases">
        <authorList>
            <person name="Varghese N."/>
            <person name="Submissions S."/>
        </authorList>
    </citation>
    <scope>NUCLEOTIDE SEQUENCE [LARGE SCALE GENOMIC DNA]</scope>
    <source>
        <strain evidence="2">DSM 19858</strain>
    </source>
</reference>
<proteinExistence type="predicted"/>
<sequence length="205" mass="24258">MDYKFRPYRDSIFIYIPYKITLSNNRLSSLKISNVYDGFGGYRPNLLYNDDGIELCTLYGQSRERFENEAFLLKTKYSRTIWPLTKREFYYYKKFALSNKGDVFGVKNVPKDSIYRQLAELDYNLTRNRRKKLIDSLYRMNDQKVFVVHFFNDAGDYAPKYIKTKINSNQQVAVNIIDSIGNMGMAQKKQYLLKVLKTNPLTVDF</sequence>
<dbReference type="OrthoDB" id="1328891at2"/>
<evidence type="ECO:0000313" key="1">
    <source>
        <dbReference type="EMBL" id="SHI46232.1"/>
    </source>
</evidence>
<dbReference type="EMBL" id="FQYU01000001">
    <property type="protein sequence ID" value="SHI46232.1"/>
    <property type="molecule type" value="Genomic_DNA"/>
</dbReference>
<dbReference type="Proteomes" id="UP000184543">
    <property type="component" value="Unassembled WGS sequence"/>
</dbReference>
<accession>A0A1M6BBY6</accession>
<dbReference type="RefSeq" id="WP_072987576.1">
    <property type="nucleotide sequence ID" value="NZ_FQYU01000001.1"/>
</dbReference>
<evidence type="ECO:0000313" key="2">
    <source>
        <dbReference type="Proteomes" id="UP000184543"/>
    </source>
</evidence>
<gene>
    <name evidence="1" type="ORF">SAMN04488513_101360</name>
</gene>
<name>A0A1M6BBY6_9FLAO</name>
<dbReference type="AlphaFoldDB" id="A0A1M6BBY6"/>
<protein>
    <submittedName>
        <fullName evidence="1">Uncharacterized protein</fullName>
    </submittedName>
</protein>
<keyword evidence="2" id="KW-1185">Reference proteome</keyword>